<evidence type="ECO:0000256" key="1">
    <source>
        <dbReference type="ARBA" id="ARBA00022741"/>
    </source>
</evidence>
<evidence type="ECO:0000313" key="8">
    <source>
        <dbReference type="Proteomes" id="UP000293519"/>
    </source>
</evidence>
<dbReference type="PIRSF" id="PIRSF002849">
    <property type="entry name" value="AAA_ATPase_chaperone_MoxR_prd"/>
    <property type="match status" value="1"/>
</dbReference>
<evidence type="ECO:0000256" key="2">
    <source>
        <dbReference type="ARBA" id="ARBA00022840"/>
    </source>
</evidence>
<protein>
    <submittedName>
        <fullName evidence="7">MoxR-like ATPase</fullName>
    </submittedName>
</protein>
<dbReference type="Pfam" id="PF17863">
    <property type="entry name" value="AAA_lid_2"/>
    <property type="match status" value="1"/>
</dbReference>
<dbReference type="GO" id="GO:0005524">
    <property type="term" value="F:ATP binding"/>
    <property type="evidence" value="ECO:0007669"/>
    <property type="project" value="UniProtKB-KW"/>
</dbReference>
<dbReference type="Gene3D" id="3.40.50.300">
    <property type="entry name" value="P-loop containing nucleotide triphosphate hydrolases"/>
    <property type="match status" value="1"/>
</dbReference>
<organism evidence="7 8">
    <name type="scientific">Microcella putealis</name>
    <dbReference type="NCBI Taxonomy" id="337005"/>
    <lineage>
        <taxon>Bacteria</taxon>
        <taxon>Bacillati</taxon>
        <taxon>Actinomycetota</taxon>
        <taxon>Actinomycetes</taxon>
        <taxon>Micrococcales</taxon>
        <taxon>Microbacteriaceae</taxon>
        <taxon>Microcella</taxon>
    </lineage>
</organism>
<accession>A0A4Q7LRC3</accession>
<feature type="domain" description="ChlI/MoxR AAA lid" evidence="6">
    <location>
        <begin position="260"/>
        <end position="332"/>
    </location>
</feature>
<reference evidence="7 8" key="1">
    <citation type="journal article" date="2015" name="Stand. Genomic Sci.">
        <title>Genomic Encyclopedia of Bacterial and Archaeal Type Strains, Phase III: the genomes of soil and plant-associated and newly described type strains.</title>
        <authorList>
            <person name="Whitman W.B."/>
            <person name="Woyke T."/>
            <person name="Klenk H.P."/>
            <person name="Zhou Y."/>
            <person name="Lilburn T.G."/>
            <person name="Beck B.J."/>
            <person name="De Vos P."/>
            <person name="Vandamme P."/>
            <person name="Eisen J.A."/>
            <person name="Garrity G."/>
            <person name="Hugenholtz P."/>
            <person name="Kyrpides N.C."/>
        </authorList>
    </citation>
    <scope>NUCLEOTIDE SEQUENCE [LARGE SCALE GENOMIC DNA]</scope>
    <source>
        <strain evidence="7 8">CV2</strain>
    </source>
</reference>
<dbReference type="AlphaFoldDB" id="A0A4Q7LRC3"/>
<dbReference type="PANTHER" id="PTHR42759">
    <property type="entry name" value="MOXR FAMILY PROTEIN"/>
    <property type="match status" value="1"/>
</dbReference>
<name>A0A4Q7LRC3_9MICO</name>
<dbReference type="FunFam" id="3.40.50.300:FF:000640">
    <property type="entry name" value="MoxR family ATPase"/>
    <property type="match status" value="1"/>
</dbReference>
<dbReference type="InterPro" id="IPR027417">
    <property type="entry name" value="P-loop_NTPase"/>
</dbReference>
<evidence type="ECO:0000256" key="4">
    <source>
        <dbReference type="SAM" id="MobiDB-lite"/>
    </source>
</evidence>
<dbReference type="SUPFAM" id="SSF52540">
    <property type="entry name" value="P-loop containing nucleoside triphosphate hydrolases"/>
    <property type="match status" value="1"/>
</dbReference>
<dbReference type="OrthoDB" id="9808397at2"/>
<dbReference type="Proteomes" id="UP000293519">
    <property type="component" value="Unassembled WGS sequence"/>
</dbReference>
<dbReference type="InterPro" id="IPR041628">
    <property type="entry name" value="ChlI/MoxR_AAA_lid"/>
</dbReference>
<comment type="caution">
    <text evidence="7">The sequence shown here is derived from an EMBL/GenBank/DDBJ whole genome shotgun (WGS) entry which is preliminary data.</text>
</comment>
<dbReference type="GO" id="GO:0016887">
    <property type="term" value="F:ATP hydrolysis activity"/>
    <property type="evidence" value="ECO:0007669"/>
    <property type="project" value="InterPro"/>
</dbReference>
<dbReference type="Pfam" id="PF07726">
    <property type="entry name" value="AAA_3"/>
    <property type="match status" value="1"/>
</dbReference>
<dbReference type="CDD" id="cd00009">
    <property type="entry name" value="AAA"/>
    <property type="match status" value="1"/>
</dbReference>
<dbReference type="RefSeq" id="WP_130485006.1">
    <property type="nucleotide sequence ID" value="NZ_SGWW01000002.1"/>
</dbReference>
<feature type="region of interest" description="Disordered" evidence="4">
    <location>
        <begin position="1"/>
        <end position="22"/>
    </location>
</feature>
<gene>
    <name evidence="7" type="ORF">EV141_1147</name>
</gene>
<proteinExistence type="inferred from homology"/>
<keyword evidence="1" id="KW-0547">Nucleotide-binding</keyword>
<dbReference type="Gene3D" id="1.10.8.80">
    <property type="entry name" value="Magnesium chelatase subunit I, C-Terminal domain"/>
    <property type="match status" value="1"/>
</dbReference>
<keyword evidence="2" id="KW-0067">ATP-binding</keyword>
<evidence type="ECO:0000259" key="6">
    <source>
        <dbReference type="Pfam" id="PF17863"/>
    </source>
</evidence>
<dbReference type="EMBL" id="SGWW01000002">
    <property type="protein sequence ID" value="RZS57435.1"/>
    <property type="molecule type" value="Genomic_DNA"/>
</dbReference>
<evidence type="ECO:0000256" key="3">
    <source>
        <dbReference type="ARBA" id="ARBA00061607"/>
    </source>
</evidence>
<evidence type="ECO:0000313" key="7">
    <source>
        <dbReference type="EMBL" id="RZS57435.1"/>
    </source>
</evidence>
<dbReference type="PANTHER" id="PTHR42759:SF1">
    <property type="entry name" value="MAGNESIUM-CHELATASE SUBUNIT CHLD"/>
    <property type="match status" value="1"/>
</dbReference>
<dbReference type="InterPro" id="IPR011703">
    <property type="entry name" value="ATPase_AAA-3"/>
</dbReference>
<feature type="domain" description="ATPase AAA-3" evidence="5">
    <location>
        <begin position="63"/>
        <end position="193"/>
    </location>
</feature>
<evidence type="ECO:0000259" key="5">
    <source>
        <dbReference type="Pfam" id="PF07726"/>
    </source>
</evidence>
<keyword evidence="8" id="KW-1185">Reference proteome</keyword>
<dbReference type="InterPro" id="IPR050764">
    <property type="entry name" value="CbbQ/NirQ/NorQ/GpvN"/>
</dbReference>
<comment type="similarity">
    <text evidence="3">Belongs to the MoxR family.</text>
</comment>
<sequence>MSDSATTEPHGGAPDPSASTGVASDTAAIREKFLAVRGEVGKAVVGQDGAVSGLIVALLSGGHVLLEGVPGVAKTLLVRTLSAALDLRTARVQFTPDLMPGDVTGSVVYDAKNGDFEFRPGPVFTNIMLADEINRTPPKTQSSLLEAMEERQVTVDGESHLLPKPFMVAATQNPVEYEGTYTLPEAQLDRFLLKLVLDLPPRDAEIDVLTRHADGFDPRDLAAAGVRAVVTGDDIAAARASVGRIDASAELIGYIVDLARATRQSPSVKLGVSPRGTTALLAAAKAWAWLSGAGGVTPDHVQAMLLPVWRHRLALRPEAELEGVTADTILRSIVQQVQVPL</sequence>